<dbReference type="OrthoDB" id="3051675at2759"/>
<comment type="caution">
    <text evidence="1">The sequence shown here is derived from an EMBL/GenBank/DDBJ whole genome shotgun (WGS) entry which is preliminary data.</text>
</comment>
<protein>
    <submittedName>
        <fullName evidence="1">F-box domain-containing protein</fullName>
    </submittedName>
</protein>
<reference evidence="1" key="1">
    <citation type="submission" date="2020-05" db="EMBL/GenBank/DDBJ databases">
        <title>Mycena genomes resolve the evolution of fungal bioluminescence.</title>
        <authorList>
            <person name="Tsai I.J."/>
        </authorList>
    </citation>
    <scope>NUCLEOTIDE SEQUENCE</scope>
    <source>
        <strain evidence="1">160909Yilan</strain>
    </source>
</reference>
<keyword evidence="2" id="KW-1185">Reference proteome</keyword>
<dbReference type="AlphaFoldDB" id="A0A8H6XXK3"/>
<accession>A0A8H6XXK3</accession>
<dbReference type="Proteomes" id="UP000623467">
    <property type="component" value="Unassembled WGS sequence"/>
</dbReference>
<dbReference type="InterPro" id="IPR032675">
    <property type="entry name" value="LRR_dom_sf"/>
</dbReference>
<evidence type="ECO:0000313" key="1">
    <source>
        <dbReference type="EMBL" id="KAF7348095.1"/>
    </source>
</evidence>
<dbReference type="Gene3D" id="3.80.10.10">
    <property type="entry name" value="Ribonuclease Inhibitor"/>
    <property type="match status" value="1"/>
</dbReference>
<proteinExistence type="predicted"/>
<gene>
    <name evidence="1" type="ORF">MSAN_01762100</name>
</gene>
<organism evidence="1 2">
    <name type="scientific">Mycena sanguinolenta</name>
    <dbReference type="NCBI Taxonomy" id="230812"/>
    <lineage>
        <taxon>Eukaryota</taxon>
        <taxon>Fungi</taxon>
        <taxon>Dikarya</taxon>
        <taxon>Basidiomycota</taxon>
        <taxon>Agaricomycotina</taxon>
        <taxon>Agaricomycetes</taxon>
        <taxon>Agaricomycetidae</taxon>
        <taxon>Agaricales</taxon>
        <taxon>Marasmiineae</taxon>
        <taxon>Mycenaceae</taxon>
        <taxon>Mycena</taxon>
    </lineage>
</organism>
<sequence>MSSALQARIDELSLAIERQKQVLLDLEKSRSHARCELNAILDPMARLPVEISSDIFVWCLPDSPRPHSGQAPLLFLRICHRWSDIAIATPTLWTSISCPSLADGADLDIWLQRAGDLPLSISLHGSLHSSAAVAVEQYAHRLRDMMLQPRHLEQLAIQFPSLATLRVLGLPDDRTGGRECLDIMRKAPALTKCDLNPIRWFRNAPPTPLTHHSLRRLRLRGLNCSSSVLKYLTLPALERLHISDLNLTTGELAAFFVRSSPPLLSLRVEGLDDEDLRESLRLVPNVTDLSMKFPEPTIDPLMVLLEDLGPNRELLPNLRNLCIEDCFNHDVDYEAVIDALVARRVAPQSRLQSFKLITQNPEPHPDSIAALRKFAEESGMQIHVGTSRYNYI</sequence>
<evidence type="ECO:0000313" key="2">
    <source>
        <dbReference type="Proteomes" id="UP000623467"/>
    </source>
</evidence>
<dbReference type="EMBL" id="JACAZH010000017">
    <property type="protein sequence ID" value="KAF7348095.1"/>
    <property type="molecule type" value="Genomic_DNA"/>
</dbReference>
<name>A0A8H6XXK3_9AGAR</name>
<dbReference type="SUPFAM" id="SSF52047">
    <property type="entry name" value="RNI-like"/>
    <property type="match status" value="1"/>
</dbReference>